<dbReference type="RefSeq" id="WP_319966673.1">
    <property type="nucleotide sequence ID" value="NZ_JAXAVW010000011.1"/>
</dbReference>
<keyword evidence="2" id="KW-1185">Reference proteome</keyword>
<evidence type="ECO:0000313" key="2">
    <source>
        <dbReference type="Proteomes" id="UP001285521"/>
    </source>
</evidence>
<sequence>MTRTDRPGSPLAWLIEQFLTASGARTLREVSLLRDPGIATGPITMRGHGKRLALVSDVTHGTARLAGTGPHPITVRDTQGLDECLQRATRWAADEFQGTARMTSVREVHVRPAGLLATPGQVSLTAGRVRDGRAECDVLLFDAKDADGAAQIELRGVRLIRHPR</sequence>
<name>A0ABU4T0E3_9PSEU</name>
<evidence type="ECO:0000313" key="1">
    <source>
        <dbReference type="EMBL" id="MDX8031624.1"/>
    </source>
</evidence>
<dbReference type="Proteomes" id="UP001285521">
    <property type="component" value="Unassembled WGS sequence"/>
</dbReference>
<organism evidence="1 2">
    <name type="scientific">Lentzea miocenica</name>
    <dbReference type="NCBI Taxonomy" id="3095431"/>
    <lineage>
        <taxon>Bacteria</taxon>
        <taxon>Bacillati</taxon>
        <taxon>Actinomycetota</taxon>
        <taxon>Actinomycetes</taxon>
        <taxon>Pseudonocardiales</taxon>
        <taxon>Pseudonocardiaceae</taxon>
        <taxon>Lentzea</taxon>
    </lineage>
</organism>
<accession>A0ABU4T0E3</accession>
<reference evidence="1 2" key="2">
    <citation type="submission" date="2023-11" db="EMBL/GenBank/DDBJ databases">
        <authorList>
            <person name="Lara A.C."/>
            <person name="Chronakova A."/>
        </authorList>
    </citation>
    <scope>NUCLEOTIDE SEQUENCE [LARGE SCALE GENOMIC DNA]</scope>
    <source>
        <strain evidence="1 2">BCCO 10_0856</strain>
    </source>
</reference>
<comment type="caution">
    <text evidence="1">The sequence shown here is derived from an EMBL/GenBank/DDBJ whole genome shotgun (WGS) entry which is preliminary data.</text>
</comment>
<protein>
    <recommendedName>
        <fullName evidence="3">Acyl-coenzyme A thioesterase PaaI, contains HGG motif</fullName>
    </recommendedName>
</protein>
<reference evidence="1 2" key="1">
    <citation type="submission" date="2023-11" db="EMBL/GenBank/DDBJ databases">
        <title>Lentzea sokolovensis, sp. nov., Lentzea kristufkii, sp. nov., and Lentzea miocenensis, sp. nov., rare actinobacteria from Sokolov Coal Basin, Miocene lacustrine sediment, Czech Republic.</title>
        <authorList>
            <person name="Lara A."/>
            <person name="Kotroba L."/>
            <person name="Nouioui I."/>
            <person name="Neumann-Schaal M."/>
            <person name="Mast Y."/>
            <person name="Chronakova A."/>
        </authorList>
    </citation>
    <scope>NUCLEOTIDE SEQUENCE [LARGE SCALE GENOMIC DNA]</scope>
    <source>
        <strain evidence="1 2">BCCO 10_0856</strain>
    </source>
</reference>
<proteinExistence type="predicted"/>
<gene>
    <name evidence="1" type="ORF">SK803_15470</name>
</gene>
<evidence type="ECO:0008006" key="3">
    <source>
        <dbReference type="Google" id="ProtNLM"/>
    </source>
</evidence>
<dbReference type="EMBL" id="JAXAVW010000011">
    <property type="protein sequence ID" value="MDX8031624.1"/>
    <property type="molecule type" value="Genomic_DNA"/>
</dbReference>